<feature type="domain" description="CheR-type methyltransferase" evidence="8">
    <location>
        <begin position="1"/>
        <end position="276"/>
    </location>
</feature>
<evidence type="ECO:0000313" key="10">
    <source>
        <dbReference type="Proteomes" id="UP000238634"/>
    </source>
</evidence>
<sequence>MTSPEIDLQFEALLNYLKHNRGFDFTGYKRSSLSRRVQRRMQTINIKQYSEYLDYLEVHPEEFLHLFNTLLINVTTFFRDRPFWDFLSSEVLPRIIAQKEPDEPIRIWSAGCASGEEAYSLAMAFTDLLGAEQMQRVKIYATDVDEEALYHARQATYTAREVANVPPDSLANYFEPIVSPTDGEVSSYVFRKDLRQSVIFGRHDLIQDAPISKIDLLVCRNTLMYFNAETQAKILTRFHFALRDGGYLFLGKAEMLLNNVTMFTPIDLSYRVFTKIARVMLRDRLTLINPISGGSITTPLSTHVRLREAAFDNGPISRIITDLNGNLALANARARSLFGISPRHIGRPFQDLEISDRPIELRSRLEEVYRGQKIVYVRDVTWHSIEGETSYFDIQVALLTDVAGNRLGVSISFLDMTRHKRLQEEVEHSNQEVVVAYEELQSTNEELETTNEEMQSMNEELETTNEELQSTNEELETMNEELQSTNEELQTVNDEFQRRSEELNQSNHFLESILTSLKGSVVVLDRDLRVQIWNQKSEDWWGLRAVEVLGQHFLNLEIGLPVEQLRVHIRNCLNGISEPLNEVTLPAINRRGRSLKCQITCTPLIGDEQVRGVILLMEEQAK</sequence>
<dbReference type="Proteomes" id="UP000238634">
    <property type="component" value="Unassembled WGS sequence"/>
</dbReference>
<dbReference type="InterPro" id="IPR000014">
    <property type="entry name" value="PAS"/>
</dbReference>
<dbReference type="PRINTS" id="PR00996">
    <property type="entry name" value="CHERMTFRASE"/>
</dbReference>
<dbReference type="Pfam" id="PF08448">
    <property type="entry name" value="PAS_4"/>
    <property type="match status" value="1"/>
</dbReference>
<proteinExistence type="predicted"/>
<dbReference type="InterPro" id="IPR013767">
    <property type="entry name" value="PAS_fold"/>
</dbReference>
<dbReference type="SUPFAM" id="SSF53335">
    <property type="entry name" value="S-adenosyl-L-methionine-dependent methyltransferases"/>
    <property type="match status" value="1"/>
</dbReference>
<dbReference type="SUPFAM" id="SSF55785">
    <property type="entry name" value="PYP-like sensor domain (PAS domain)"/>
    <property type="match status" value="2"/>
</dbReference>
<dbReference type="EC" id="2.1.1.80" evidence="2"/>
<dbReference type="STRING" id="1920490.GCA_001895925_03993"/>
<dbReference type="InterPro" id="IPR022641">
    <property type="entry name" value="CheR_N"/>
</dbReference>
<dbReference type="InterPro" id="IPR036804">
    <property type="entry name" value="CheR_N_sf"/>
</dbReference>
<dbReference type="GO" id="GO:0008983">
    <property type="term" value="F:protein-glutamate O-methyltransferase activity"/>
    <property type="evidence" value="ECO:0007669"/>
    <property type="project" value="UniProtKB-EC"/>
</dbReference>
<dbReference type="SUPFAM" id="SSF47757">
    <property type="entry name" value="Chemotaxis receptor methyltransferase CheR, N-terminal domain"/>
    <property type="match status" value="1"/>
</dbReference>
<dbReference type="PROSITE" id="PS50112">
    <property type="entry name" value="PAS"/>
    <property type="match status" value="1"/>
</dbReference>
<dbReference type="InterPro" id="IPR050903">
    <property type="entry name" value="Bact_Chemotaxis_MeTrfase"/>
</dbReference>
<keyword evidence="4" id="KW-0808">Transferase</keyword>
<dbReference type="PANTHER" id="PTHR24422">
    <property type="entry name" value="CHEMOTAXIS PROTEIN METHYLTRANSFERASE"/>
    <property type="match status" value="1"/>
</dbReference>
<comment type="caution">
    <text evidence="9">The sequence shown here is derived from an EMBL/GenBank/DDBJ whole genome shotgun (WGS) entry which is preliminary data.</text>
</comment>
<evidence type="ECO:0000259" key="8">
    <source>
        <dbReference type="PROSITE" id="PS50123"/>
    </source>
</evidence>
<evidence type="ECO:0000256" key="3">
    <source>
        <dbReference type="ARBA" id="ARBA00022603"/>
    </source>
</evidence>
<evidence type="ECO:0000256" key="1">
    <source>
        <dbReference type="ARBA" id="ARBA00001541"/>
    </source>
</evidence>
<dbReference type="Gene3D" id="1.10.155.10">
    <property type="entry name" value="Chemotaxis receptor methyltransferase CheR, N-terminal domain"/>
    <property type="match status" value="1"/>
</dbReference>
<evidence type="ECO:0000259" key="7">
    <source>
        <dbReference type="PROSITE" id="PS50112"/>
    </source>
</evidence>
<evidence type="ECO:0000256" key="6">
    <source>
        <dbReference type="SAM" id="Coils"/>
    </source>
</evidence>
<dbReference type="Pfam" id="PF00989">
    <property type="entry name" value="PAS"/>
    <property type="match status" value="1"/>
</dbReference>
<dbReference type="GO" id="GO:0006355">
    <property type="term" value="P:regulation of DNA-templated transcription"/>
    <property type="evidence" value="ECO:0007669"/>
    <property type="project" value="InterPro"/>
</dbReference>
<name>A0A2T1DHF6_9CYAN</name>
<keyword evidence="5" id="KW-0949">S-adenosyl-L-methionine</keyword>
<comment type="catalytic activity">
    <reaction evidence="1">
        <text>L-glutamyl-[protein] + S-adenosyl-L-methionine = [protein]-L-glutamate 5-O-methyl ester + S-adenosyl-L-homocysteine</text>
        <dbReference type="Rhea" id="RHEA:24452"/>
        <dbReference type="Rhea" id="RHEA-COMP:10208"/>
        <dbReference type="Rhea" id="RHEA-COMP:10311"/>
        <dbReference type="ChEBI" id="CHEBI:29973"/>
        <dbReference type="ChEBI" id="CHEBI:57856"/>
        <dbReference type="ChEBI" id="CHEBI:59789"/>
        <dbReference type="ChEBI" id="CHEBI:82795"/>
        <dbReference type="EC" id="2.1.1.80"/>
    </reaction>
</comment>
<evidence type="ECO:0000313" key="9">
    <source>
        <dbReference type="EMBL" id="PSB19939.1"/>
    </source>
</evidence>
<dbReference type="GO" id="GO:0032259">
    <property type="term" value="P:methylation"/>
    <property type="evidence" value="ECO:0007669"/>
    <property type="project" value="UniProtKB-KW"/>
</dbReference>
<reference evidence="9 10" key="1">
    <citation type="submission" date="2018-02" db="EMBL/GenBank/DDBJ databases">
        <authorList>
            <person name="Cohen D.B."/>
            <person name="Kent A.D."/>
        </authorList>
    </citation>
    <scope>NUCLEOTIDE SEQUENCE [LARGE SCALE GENOMIC DNA]</scope>
    <source>
        <strain evidence="9 10">ULC007</strain>
    </source>
</reference>
<dbReference type="OrthoDB" id="9799157at2"/>
<reference evidence="9 10" key="2">
    <citation type="submission" date="2018-03" db="EMBL/GenBank/DDBJ databases">
        <title>The ancient ancestry and fast evolution of plastids.</title>
        <authorList>
            <person name="Moore K.R."/>
            <person name="Magnabosco C."/>
            <person name="Momper L."/>
            <person name="Gold D.A."/>
            <person name="Bosak T."/>
            <person name="Fournier G.P."/>
        </authorList>
    </citation>
    <scope>NUCLEOTIDE SEQUENCE [LARGE SCALE GENOMIC DNA]</scope>
    <source>
        <strain evidence="9 10">ULC007</strain>
    </source>
</reference>
<dbReference type="InterPro" id="IPR029063">
    <property type="entry name" value="SAM-dependent_MTases_sf"/>
</dbReference>
<organism evidence="9 10">
    <name type="scientific">Phormidesmis priestleyi ULC007</name>
    <dbReference type="NCBI Taxonomy" id="1920490"/>
    <lineage>
        <taxon>Bacteria</taxon>
        <taxon>Bacillati</taxon>
        <taxon>Cyanobacteriota</taxon>
        <taxon>Cyanophyceae</taxon>
        <taxon>Leptolyngbyales</taxon>
        <taxon>Leptolyngbyaceae</taxon>
        <taxon>Phormidesmis</taxon>
    </lineage>
</organism>
<dbReference type="CDD" id="cd00130">
    <property type="entry name" value="PAS"/>
    <property type="match status" value="2"/>
</dbReference>
<dbReference type="SMART" id="SM00091">
    <property type="entry name" value="PAS"/>
    <property type="match status" value="2"/>
</dbReference>
<keyword evidence="3" id="KW-0489">Methyltransferase</keyword>
<dbReference type="Gene3D" id="3.40.50.150">
    <property type="entry name" value="Vaccinia Virus protein VP39"/>
    <property type="match status" value="1"/>
</dbReference>
<evidence type="ECO:0000256" key="4">
    <source>
        <dbReference type="ARBA" id="ARBA00022679"/>
    </source>
</evidence>
<feature type="domain" description="PAS" evidence="7">
    <location>
        <begin position="506"/>
        <end position="554"/>
    </location>
</feature>
<dbReference type="InterPro" id="IPR022642">
    <property type="entry name" value="CheR_C"/>
</dbReference>
<dbReference type="Gene3D" id="3.30.450.20">
    <property type="entry name" value="PAS domain"/>
    <property type="match status" value="2"/>
</dbReference>
<dbReference type="PROSITE" id="PS50123">
    <property type="entry name" value="CHER"/>
    <property type="match status" value="1"/>
</dbReference>
<gene>
    <name evidence="9" type="ORF">C7B65_09750</name>
</gene>
<evidence type="ECO:0000256" key="5">
    <source>
        <dbReference type="ARBA" id="ARBA00022691"/>
    </source>
</evidence>
<evidence type="ECO:0000256" key="2">
    <source>
        <dbReference type="ARBA" id="ARBA00012534"/>
    </source>
</evidence>
<dbReference type="InterPro" id="IPR000780">
    <property type="entry name" value="CheR_MeTrfase"/>
</dbReference>
<dbReference type="EMBL" id="PVWG01000008">
    <property type="protein sequence ID" value="PSB19939.1"/>
    <property type="molecule type" value="Genomic_DNA"/>
</dbReference>
<dbReference type="NCBIfam" id="TIGR00229">
    <property type="entry name" value="sensory_box"/>
    <property type="match status" value="2"/>
</dbReference>
<dbReference type="Pfam" id="PF01739">
    <property type="entry name" value="CheR"/>
    <property type="match status" value="1"/>
</dbReference>
<dbReference type="RefSeq" id="WP_073071128.1">
    <property type="nucleotide sequence ID" value="NZ_MPPI01000010.1"/>
</dbReference>
<dbReference type="InterPro" id="IPR035965">
    <property type="entry name" value="PAS-like_dom_sf"/>
</dbReference>
<dbReference type="AlphaFoldDB" id="A0A2T1DHF6"/>
<dbReference type="SMART" id="SM00138">
    <property type="entry name" value="MeTrc"/>
    <property type="match status" value="1"/>
</dbReference>
<keyword evidence="10" id="KW-1185">Reference proteome</keyword>
<dbReference type="Pfam" id="PF03705">
    <property type="entry name" value="CheR_N"/>
    <property type="match status" value="1"/>
</dbReference>
<accession>A0A2T1DHF6</accession>
<feature type="coiled-coil region" evidence="6">
    <location>
        <begin position="419"/>
        <end position="506"/>
    </location>
</feature>
<dbReference type="InterPro" id="IPR013656">
    <property type="entry name" value="PAS_4"/>
</dbReference>
<dbReference type="PANTHER" id="PTHR24422:SF10">
    <property type="entry name" value="CHEMOTAXIS PROTEIN METHYLTRANSFERASE 2"/>
    <property type="match status" value="1"/>
</dbReference>
<keyword evidence="6" id="KW-0175">Coiled coil</keyword>
<protein>
    <recommendedName>
        <fullName evidence="2">protein-glutamate O-methyltransferase</fullName>
        <ecNumber evidence="2">2.1.1.80</ecNumber>
    </recommendedName>
</protein>